<dbReference type="InterPro" id="IPR029045">
    <property type="entry name" value="ClpP/crotonase-like_dom_sf"/>
</dbReference>
<keyword evidence="2" id="KW-0576">Peroxisome</keyword>
<dbReference type="SUPFAM" id="SSF52096">
    <property type="entry name" value="ClpP/crotonase"/>
    <property type="match status" value="1"/>
</dbReference>
<accession>A0A7Y9T535</accession>
<protein>
    <submittedName>
        <fullName evidence="4">Enoyl-CoA hydratase/carnithine racemase</fullName>
    </submittedName>
</protein>
<sequence length="257" mass="28315">MEYILNNLDADILKIELNRPQKRNALTLDMYMEFAELLNTAQAKPEIRVVLVSAAGDNYSAGNDLQDFLDHPPGSGDSPQEQLIDALRVFDKPLVGAVRGAAVGSGATMLTYFDFVVAGQSARFQYPFINLALVPEFGTSFSLPDQVGYLRAAEIILLGHPFDAPTALNLGLVTKVLPDAEVLGATEKIAQELAQKPLAALKASKQLLRRQFRPRVEEATQDEMVEFSERVRSADAREALTAFFEKRQPRFNSSETA</sequence>
<keyword evidence="3" id="KW-0413">Isomerase</keyword>
<evidence type="ECO:0000256" key="3">
    <source>
        <dbReference type="ARBA" id="ARBA00023235"/>
    </source>
</evidence>
<dbReference type="CDD" id="cd06558">
    <property type="entry name" value="crotonase-like"/>
    <property type="match status" value="1"/>
</dbReference>
<reference evidence="4 5" key="1">
    <citation type="submission" date="2020-07" db="EMBL/GenBank/DDBJ databases">
        <title>Genomic Encyclopedia of Type Strains, Phase IV (KMG-V): Genome sequencing to study the core and pangenomes of soil and plant-associated prokaryotes.</title>
        <authorList>
            <person name="Whitman W."/>
        </authorList>
    </citation>
    <scope>NUCLEOTIDE SEQUENCE [LARGE SCALE GENOMIC DNA]</scope>
    <source>
        <strain evidence="4 5">M8UP30</strain>
    </source>
</reference>
<evidence type="ECO:0000256" key="1">
    <source>
        <dbReference type="ARBA" id="ARBA00004275"/>
    </source>
</evidence>
<comment type="subcellular location">
    <subcellularLocation>
        <location evidence="1">Peroxisome</location>
    </subcellularLocation>
</comment>
<evidence type="ECO:0000256" key="2">
    <source>
        <dbReference type="ARBA" id="ARBA00023140"/>
    </source>
</evidence>
<name>A0A7Y9T535_9BACT</name>
<proteinExistence type="predicted"/>
<dbReference type="InterPro" id="IPR051053">
    <property type="entry name" value="ECH/Chromodomain_protein"/>
</dbReference>
<evidence type="ECO:0000313" key="4">
    <source>
        <dbReference type="EMBL" id="NYF54132.1"/>
    </source>
</evidence>
<dbReference type="GO" id="GO:0004165">
    <property type="term" value="F:delta(3)-delta(2)-enoyl-CoA isomerase activity"/>
    <property type="evidence" value="ECO:0007669"/>
    <property type="project" value="UniProtKB-ARBA"/>
</dbReference>
<comment type="caution">
    <text evidence="4">The sequence shown here is derived from an EMBL/GenBank/DDBJ whole genome shotgun (WGS) entry which is preliminary data.</text>
</comment>
<gene>
    <name evidence="4" type="ORF">HDF12_004554</name>
</gene>
<dbReference type="Proteomes" id="UP000534186">
    <property type="component" value="Unassembled WGS sequence"/>
</dbReference>
<dbReference type="EMBL" id="JACCCV010000003">
    <property type="protein sequence ID" value="NYF54132.1"/>
    <property type="molecule type" value="Genomic_DNA"/>
</dbReference>
<dbReference type="Gene3D" id="3.90.226.10">
    <property type="entry name" value="2-enoyl-CoA Hydratase, Chain A, domain 1"/>
    <property type="match status" value="1"/>
</dbReference>
<dbReference type="Pfam" id="PF00378">
    <property type="entry name" value="ECH_1"/>
    <property type="match status" value="1"/>
</dbReference>
<evidence type="ECO:0000313" key="5">
    <source>
        <dbReference type="Proteomes" id="UP000534186"/>
    </source>
</evidence>
<dbReference type="PANTHER" id="PTHR43684">
    <property type="match status" value="1"/>
</dbReference>
<dbReference type="AlphaFoldDB" id="A0A7Y9T535"/>
<organism evidence="4 5">
    <name type="scientific">Tunturiibacter lichenicola</name>
    <dbReference type="NCBI Taxonomy" id="2051959"/>
    <lineage>
        <taxon>Bacteria</taxon>
        <taxon>Pseudomonadati</taxon>
        <taxon>Acidobacteriota</taxon>
        <taxon>Terriglobia</taxon>
        <taxon>Terriglobales</taxon>
        <taxon>Acidobacteriaceae</taxon>
        <taxon>Tunturiibacter</taxon>
    </lineage>
</organism>
<dbReference type="PANTHER" id="PTHR43684:SF1">
    <property type="entry name" value="ENOYL-COA DELTA ISOMERASE 2"/>
    <property type="match status" value="1"/>
</dbReference>
<dbReference type="InterPro" id="IPR001753">
    <property type="entry name" value="Enoyl-CoA_hydra/iso"/>
</dbReference>